<dbReference type="Proteomes" id="UP001433268">
    <property type="component" value="Unassembled WGS sequence"/>
</dbReference>
<sequence>MENDIPSDEYLAVYDRRVADREAEMRRPARWFEVISNENHDRQNQIARLRTEWQGRYLDEVRRRNMTICYKVFLLLKEQYPAVGITESMHKEVAVAVCESVTKGFLLHCQMRGEEALYRPDAFQNFASVALGISVSEREMGKMVNLARKQESPTKTCSLQLKQDLEKVESFVPLATALKSVPGYSDPDTRRQLLFSVSMRFKGVRRDRQKPAEDFIKQNHQALEGSGPKHCIITSFTPEQKEALKLVFNNEENIRALEPFYEGTQWSKEPETLAQQKKMLSAIVNDGSMQRTLVGTMLKGYTEANMVVEAAASARNEAYGSNPLGSSREAGEKRYWDALHTNSERLRVPALNTDWVLLDGFEGHWHHVGPYLDSWINLGFI</sequence>
<proteinExistence type="predicted"/>
<dbReference type="GeneID" id="92048634"/>
<dbReference type="EMBL" id="JAQQWN010000008">
    <property type="protein sequence ID" value="KAK8071056.1"/>
    <property type="molecule type" value="Genomic_DNA"/>
</dbReference>
<comment type="caution">
    <text evidence="1">The sequence shown here is derived from an EMBL/GenBank/DDBJ whole genome shotgun (WGS) entry which is preliminary data.</text>
</comment>
<dbReference type="RefSeq" id="XP_066664864.1">
    <property type="nucleotide sequence ID" value="XM_066815574.1"/>
</dbReference>
<keyword evidence="2" id="KW-1185">Reference proteome</keyword>
<evidence type="ECO:0000313" key="1">
    <source>
        <dbReference type="EMBL" id="KAK8071056.1"/>
    </source>
</evidence>
<reference evidence="1 2" key="1">
    <citation type="submission" date="2023-01" db="EMBL/GenBank/DDBJ databases">
        <title>Analysis of 21 Apiospora genomes using comparative genomics revels a genus with tremendous synthesis potential of carbohydrate active enzymes and secondary metabolites.</title>
        <authorList>
            <person name="Sorensen T."/>
        </authorList>
    </citation>
    <scope>NUCLEOTIDE SEQUENCE [LARGE SCALE GENOMIC DNA]</scope>
    <source>
        <strain evidence="1 2">CBS 114990</strain>
    </source>
</reference>
<name>A0ABR1VIJ2_9PEZI</name>
<evidence type="ECO:0000313" key="2">
    <source>
        <dbReference type="Proteomes" id="UP001433268"/>
    </source>
</evidence>
<accession>A0ABR1VIJ2</accession>
<protein>
    <submittedName>
        <fullName evidence="1">Uncharacterized protein</fullName>
    </submittedName>
</protein>
<gene>
    <name evidence="1" type="ORF">PG997_011259</name>
</gene>
<organism evidence="1 2">
    <name type="scientific">Apiospora hydei</name>
    <dbReference type="NCBI Taxonomy" id="1337664"/>
    <lineage>
        <taxon>Eukaryota</taxon>
        <taxon>Fungi</taxon>
        <taxon>Dikarya</taxon>
        <taxon>Ascomycota</taxon>
        <taxon>Pezizomycotina</taxon>
        <taxon>Sordariomycetes</taxon>
        <taxon>Xylariomycetidae</taxon>
        <taxon>Amphisphaeriales</taxon>
        <taxon>Apiosporaceae</taxon>
        <taxon>Apiospora</taxon>
    </lineage>
</organism>